<reference evidence="1" key="1">
    <citation type="submission" date="2000-10" db="EMBL/GenBank/DDBJ databases">
        <title>Cloning and characterization of three invasive genes of Actinobacillus actinomycetemcomitans.</title>
        <authorList>
            <person name="Lepine G."/>
            <person name="Li L."/>
            <person name="Ellen R.P."/>
        </authorList>
    </citation>
    <scope>NUCLEOTIDE SEQUENCE</scope>
    <source>
        <strain evidence="1">UT32</strain>
    </source>
</reference>
<name>Q8RQ58_AGGAC</name>
<keyword evidence="1" id="KW-0808">Transferase</keyword>
<organism evidence="1">
    <name type="scientific">Aggregatibacter actinomycetemcomitans</name>
    <name type="common">Actinobacillus actinomycetemcomitans</name>
    <name type="synonym">Haemophilus actinomycetemcomitans</name>
    <dbReference type="NCBI Taxonomy" id="714"/>
    <lineage>
        <taxon>Bacteria</taxon>
        <taxon>Pseudomonadati</taxon>
        <taxon>Pseudomonadota</taxon>
        <taxon>Gammaproteobacteria</taxon>
        <taxon>Pasteurellales</taxon>
        <taxon>Pasteurellaceae</taxon>
        <taxon>Aggregatibacter</taxon>
    </lineage>
</organism>
<sequence>MKISELELKTLNGRKVQILETKSRTGCGIGGAIIEGVGEVNAGSMSFCTGENIIKNALNLTDDVRKTIDKNRSKGLNLEIK</sequence>
<proteinExistence type="predicted"/>
<accession>Q8RQ58</accession>
<dbReference type="EMBL" id="AF316504">
    <property type="protein sequence ID" value="AAL91678.1"/>
    <property type="molecule type" value="Genomic_DNA"/>
</dbReference>
<evidence type="ECO:0000313" key="1">
    <source>
        <dbReference type="EMBL" id="AAL91678.1"/>
    </source>
</evidence>
<protein>
    <submittedName>
        <fullName evidence="1">Mannose-specific phosphotransferase system component IIAB-like protein</fullName>
    </submittedName>
</protein>
<dbReference type="GO" id="GO:0016740">
    <property type="term" value="F:transferase activity"/>
    <property type="evidence" value="ECO:0007669"/>
    <property type="project" value="UniProtKB-KW"/>
</dbReference>
<dbReference type="AlphaFoldDB" id="Q8RQ58"/>
<gene>
    <name evidence="1" type="primary">Aa32-334-2</name>
</gene>